<comment type="caution">
    <text evidence="2">The sequence shown here is derived from an EMBL/GenBank/DDBJ whole genome shotgun (WGS) entry which is preliminary data.</text>
</comment>
<evidence type="ECO:0000313" key="2">
    <source>
        <dbReference type="EMBL" id="MFD1786581.1"/>
    </source>
</evidence>
<evidence type="ECO:0000313" key="3">
    <source>
        <dbReference type="Proteomes" id="UP001597283"/>
    </source>
</evidence>
<name>A0ABW4N9B1_9SPHN</name>
<feature type="compositionally biased region" description="Polar residues" evidence="1">
    <location>
        <begin position="769"/>
        <end position="781"/>
    </location>
</feature>
<organism evidence="2 3">
    <name type="scientific">Sphingomonas floccifaciens</name>
    <dbReference type="NCBI Taxonomy" id="1844115"/>
    <lineage>
        <taxon>Bacteria</taxon>
        <taxon>Pseudomonadati</taxon>
        <taxon>Pseudomonadota</taxon>
        <taxon>Alphaproteobacteria</taxon>
        <taxon>Sphingomonadales</taxon>
        <taxon>Sphingomonadaceae</taxon>
        <taxon>Sphingomonas</taxon>
    </lineage>
</organism>
<proteinExistence type="predicted"/>
<evidence type="ECO:0000256" key="1">
    <source>
        <dbReference type="SAM" id="MobiDB-lite"/>
    </source>
</evidence>
<dbReference type="InterPro" id="IPR006311">
    <property type="entry name" value="TAT_signal"/>
</dbReference>
<dbReference type="PROSITE" id="PS51318">
    <property type="entry name" value="TAT"/>
    <property type="match status" value="1"/>
</dbReference>
<dbReference type="Proteomes" id="UP001597283">
    <property type="component" value="Unassembled WGS sequence"/>
</dbReference>
<dbReference type="Pfam" id="PF05787">
    <property type="entry name" value="PhoX"/>
    <property type="match status" value="1"/>
</dbReference>
<reference evidence="3" key="1">
    <citation type="journal article" date="2019" name="Int. J. Syst. Evol. Microbiol.">
        <title>The Global Catalogue of Microorganisms (GCM) 10K type strain sequencing project: providing services to taxonomists for standard genome sequencing and annotation.</title>
        <authorList>
            <consortium name="The Broad Institute Genomics Platform"/>
            <consortium name="The Broad Institute Genome Sequencing Center for Infectious Disease"/>
            <person name="Wu L."/>
            <person name="Ma J."/>
        </authorList>
    </citation>
    <scope>NUCLEOTIDE SEQUENCE [LARGE SCALE GENOMIC DNA]</scope>
    <source>
        <strain evidence="3">Q85</strain>
    </source>
</reference>
<sequence length="803" mass="82225">MTDPTRTAPTLGDLIARRYSRRDALRGSATTAATVVLGGSLLAACGSDNGGSSDALPTVTATASPTTAAAGTRVTITATASDNGSVATTRFSQVSGSPVALSATTGLTTSFIVPGSVTGNVIVIRFTATDNLGQESFADVNITGTASTLSFTAVDKNRNDRVTVPAGYTVTTLLATGDPLASGVAAYSNAGTDADFANRFGDNGAGFLYFGLVASGTGIDVSNSARGLLALNNEGITQAYLHANGPTAPGGVRPASEVAKETEAHGVSVVEVAASAANAWAPVTTSAYNRRVTPSTAVVFNGPVRGNALLQTAFSTDGTAGRGTIGNSALGASAWGTALTSEEKWARYFRRPSTDNARRTAKQVYALNRYGVTATTGLYDWASAAAASSLYARWDAQATGASATADYRNEPNQFGWVVEVDPYDKAATVRKRTALGRFAHSGVQQFATVAGVKPTIYMADAGQNEYLYKFVSNTVFVATDAAATDRMAIGDKYLDTGTLYVAKFAADGTGTWVPLTFGANGLDASNATYAFADQADVLTHARIAGDILAATPLDRASWIQRNVVTGDLLIAMNGNDARTGATTNPASPRAYVDAPSAQVGNRNGHIIRLQDANGLPDATSFTWDIYAFGAGADLDATNINISGLAATNDFSGPEGLRFARPTSASGVAAPLLFVQTDDQAYRDVTNNQMLVALGTGALGDGGSTAAKTITNNGGTTQATRIGAALTATGLKRFLVGPNEAAVVGADTSPDGRTLFVNIQHPGENGTAAAPTSNWPANQTGAASARPRSATIVITRNDGGVVGL</sequence>
<dbReference type="EMBL" id="JBHUFC010000002">
    <property type="protein sequence ID" value="MFD1786581.1"/>
    <property type="molecule type" value="Genomic_DNA"/>
</dbReference>
<accession>A0ABW4N9B1</accession>
<dbReference type="PANTHER" id="PTHR35399">
    <property type="entry name" value="SLR8030 PROTEIN"/>
    <property type="match status" value="1"/>
</dbReference>
<gene>
    <name evidence="2" type="ORF">ACFSC3_03250</name>
</gene>
<dbReference type="InterPro" id="IPR008557">
    <property type="entry name" value="PhoX"/>
</dbReference>
<protein>
    <submittedName>
        <fullName evidence="2">Alkaline phosphatase PhoX</fullName>
    </submittedName>
</protein>
<dbReference type="RefSeq" id="WP_380938704.1">
    <property type="nucleotide sequence ID" value="NZ_JBHUFC010000002.1"/>
</dbReference>
<feature type="region of interest" description="Disordered" evidence="1">
    <location>
        <begin position="763"/>
        <end position="785"/>
    </location>
</feature>
<dbReference type="PANTHER" id="PTHR35399:SF2">
    <property type="entry name" value="DUF839 DOMAIN-CONTAINING PROTEIN"/>
    <property type="match status" value="1"/>
</dbReference>
<keyword evidence="3" id="KW-1185">Reference proteome</keyword>